<evidence type="ECO:0000313" key="2">
    <source>
        <dbReference type="EMBL" id="NGN84084.1"/>
    </source>
</evidence>
<dbReference type="InterPro" id="IPR044862">
    <property type="entry name" value="Pro_4_hyd_alph_FE2OG_OXY"/>
</dbReference>
<dbReference type="PANTHER" id="PTHR33099:SF7">
    <property type="entry name" value="MYND-TYPE DOMAIN-CONTAINING PROTEIN"/>
    <property type="match status" value="1"/>
</dbReference>
<organism evidence="2 3">
    <name type="scientific">Arthrobacter silviterrae</name>
    <dbReference type="NCBI Taxonomy" id="2026658"/>
    <lineage>
        <taxon>Bacteria</taxon>
        <taxon>Bacillati</taxon>
        <taxon>Actinomycetota</taxon>
        <taxon>Actinomycetes</taxon>
        <taxon>Micrococcales</taxon>
        <taxon>Micrococcaceae</taxon>
        <taxon>Arthrobacter</taxon>
    </lineage>
</organism>
<protein>
    <submittedName>
        <fullName evidence="2">2OG-Fe(II) oxygenase</fullName>
    </submittedName>
</protein>
<dbReference type="Gene3D" id="2.60.120.620">
    <property type="entry name" value="q2cbj1_9rhob like domain"/>
    <property type="match status" value="1"/>
</dbReference>
<dbReference type="Pfam" id="PF13640">
    <property type="entry name" value="2OG-FeII_Oxy_3"/>
    <property type="match status" value="1"/>
</dbReference>
<dbReference type="EMBL" id="JAAKZI010000019">
    <property type="protein sequence ID" value="NGN84084.1"/>
    <property type="molecule type" value="Genomic_DNA"/>
</dbReference>
<name>A0ABX0DFC7_9MICC</name>
<feature type="domain" description="Fe2OG dioxygenase" evidence="1">
    <location>
        <begin position="115"/>
        <end position="210"/>
    </location>
</feature>
<dbReference type="RefSeq" id="WP_165182315.1">
    <property type="nucleotide sequence ID" value="NZ_JAAKZI010000019.1"/>
</dbReference>
<dbReference type="PANTHER" id="PTHR33099">
    <property type="entry name" value="FE2OG DIOXYGENASE DOMAIN-CONTAINING PROTEIN"/>
    <property type="match status" value="1"/>
</dbReference>
<sequence>MPKTARERLAQILSDVEADGADSAMLRLPGSVLALEVDGVGPVQVPIRAAQAKQLMAAGRPAGYGRGAQTLNDTSVRDTWEIAPDRVSLGGPSWQACLDAALEQFGEELGLPEGTWLTAGLHSMLVYGKGQFFLPHQDSEKHAEMVATLVVMLPSVHTGGELVVDDAGSEQVYLGSRDDLVLVAFYADRRHEVRPVRSGYRVSLTFNLLLNRPDGTPETGGRAAGAASCIKEHFETRAVSPYGGADLGVPLRLAFLLDHEYTEGGLAAGLLKGADAHRVALLQDAARQAGCESMLALAEIKETWDVLPDEYNGRGGWYGAEGGYYDGEEAPDDDFEGGFDPDADDSEGGAHQLNSLIEGEISLGWWIGTDGSGAETIQLPLGDYEVCMVTPTESITPYETEFEGYMGNYGNTLDRWYRRAAMVMWPREKAFAARAEAGSAWAMQTLLDRIDAGELEGARADAASLKPFWTNLAVDVFAPALQVAAALEDAAMAHMVAAPFRLQLLTADHAPLLAALAKAYGDQWTLELVGHWHSPNRSARLDLSSWIVESLLPLCQKLHQCGAGPVSDGLAVLAWESVRSGLEAAISHKHPGRRREYLGDLGEPLARTLEAASGELGAAIAEFLQPLGGAAVELLVPVLRALRLPPTPAVLAIANNCRERLSLLAGQPARTADDWSIAWTGCGCGLCDRLAGFLSAPTEHTHEWPLATPGRQHVHQQIDASGLPLRHATRRKGRPYTLVLEKTDELFRHEDEMLRKAQADFAWLMETFG</sequence>
<evidence type="ECO:0000313" key="3">
    <source>
        <dbReference type="Proteomes" id="UP000479226"/>
    </source>
</evidence>
<dbReference type="InterPro" id="IPR005123">
    <property type="entry name" value="Oxoglu/Fe-dep_dioxygenase_dom"/>
</dbReference>
<gene>
    <name evidence="2" type="ORF">G6N77_11520</name>
</gene>
<comment type="caution">
    <text evidence="2">The sequence shown here is derived from an EMBL/GenBank/DDBJ whole genome shotgun (WGS) entry which is preliminary data.</text>
</comment>
<dbReference type="Proteomes" id="UP000479226">
    <property type="component" value="Unassembled WGS sequence"/>
</dbReference>
<evidence type="ECO:0000259" key="1">
    <source>
        <dbReference type="PROSITE" id="PS51471"/>
    </source>
</evidence>
<accession>A0ABX0DFC7</accession>
<proteinExistence type="predicted"/>
<keyword evidence="3" id="KW-1185">Reference proteome</keyword>
<reference evidence="2 3" key="1">
    <citation type="submission" date="2020-02" db="EMBL/GenBank/DDBJ databases">
        <title>Genome sequence of the type strain DSM 27180 of Arthrobacter silviterrae.</title>
        <authorList>
            <person name="Gao J."/>
            <person name="Sun J."/>
        </authorList>
    </citation>
    <scope>NUCLEOTIDE SEQUENCE [LARGE SCALE GENOMIC DNA]</scope>
    <source>
        <strain evidence="2 3">DSM 27180</strain>
    </source>
</reference>
<dbReference type="PROSITE" id="PS51471">
    <property type="entry name" value="FE2OG_OXY"/>
    <property type="match status" value="1"/>
</dbReference>